<proteinExistence type="inferred from homology"/>
<dbReference type="OrthoDB" id="9807885at2"/>
<dbReference type="InterPro" id="IPR015422">
    <property type="entry name" value="PyrdxlP-dep_Trfase_small"/>
</dbReference>
<sequence>MTSKSEKFLEYGAQYTGTMRKDLDSLYPVLFEKGKGAYVWDMEGNKYLDFTGATGAIILGYCYDEVDKAVAEYLSENGNVFITKFSKPRVELARKLVEHVPCAEHVSFHKTGSCATTVAMRLAKTHTNREIVLTCGYHGWHDWQLSMFPDFRIPDEHHLNFEYSLDKLEELIEKHKDNVACVFITPEPSFFPMEYFHELREITKKHGILLIFDEVASGFRYELGGFQKFSGVIPDMATFSKGLANGYAISAVCGPKEIMVDGARKNHFWSTFDAEIGPMVAALKTIEVFEKQDALKQMWEVGQYFYDQLHDLFNEAGVVFEMMKYPTIFHIIFDDTELYDAWILESLKRGVVLSRYDYQLISYSHTKADIDFAIERVTEAFYALKERFPNSFYTGDKPNLSQKTLAERLEYEIGGTMEYRKGMKLQFVK</sequence>
<dbReference type="Gene3D" id="3.90.1150.10">
    <property type="entry name" value="Aspartate Aminotransferase, domain 1"/>
    <property type="match status" value="1"/>
</dbReference>
<keyword evidence="2 3" id="KW-0663">Pyridoxal phosphate</keyword>
<dbReference type="InterPro" id="IPR015421">
    <property type="entry name" value="PyrdxlP-dep_Trfase_major"/>
</dbReference>
<evidence type="ECO:0000256" key="2">
    <source>
        <dbReference type="ARBA" id="ARBA00022898"/>
    </source>
</evidence>
<dbReference type="GO" id="GO:0030170">
    <property type="term" value="F:pyridoxal phosphate binding"/>
    <property type="evidence" value="ECO:0007669"/>
    <property type="project" value="InterPro"/>
</dbReference>
<dbReference type="AlphaFoldDB" id="A0A1Y0ILJ4"/>
<dbReference type="EMBL" id="CP021434">
    <property type="protein sequence ID" value="ARU60385.1"/>
    <property type="molecule type" value="Genomic_DNA"/>
</dbReference>
<dbReference type="InterPro" id="IPR015424">
    <property type="entry name" value="PyrdxlP-dep_Trfase"/>
</dbReference>
<organism evidence="4 5">
    <name type="scientific">Tumebacillus avium</name>
    <dbReference type="NCBI Taxonomy" id="1903704"/>
    <lineage>
        <taxon>Bacteria</taxon>
        <taxon>Bacillati</taxon>
        <taxon>Bacillota</taxon>
        <taxon>Bacilli</taxon>
        <taxon>Bacillales</taxon>
        <taxon>Alicyclobacillaceae</taxon>
        <taxon>Tumebacillus</taxon>
    </lineage>
</organism>
<protein>
    <recommendedName>
        <fullName evidence="6">Aminotransferase class III</fullName>
    </recommendedName>
</protein>
<evidence type="ECO:0000256" key="3">
    <source>
        <dbReference type="RuleBase" id="RU003560"/>
    </source>
</evidence>
<dbReference type="PANTHER" id="PTHR43713:SF3">
    <property type="entry name" value="GLUTAMATE-1-SEMIALDEHYDE 2,1-AMINOMUTASE 1, CHLOROPLASTIC-RELATED"/>
    <property type="match status" value="1"/>
</dbReference>
<dbReference type="PROSITE" id="PS00600">
    <property type="entry name" value="AA_TRANSFER_CLASS_3"/>
    <property type="match status" value="1"/>
</dbReference>
<dbReference type="KEGG" id="tum:CBW65_04370"/>
<comment type="cofactor">
    <cofactor evidence="1">
        <name>pyridoxal 5'-phosphate</name>
        <dbReference type="ChEBI" id="CHEBI:597326"/>
    </cofactor>
</comment>
<keyword evidence="5" id="KW-1185">Reference proteome</keyword>
<evidence type="ECO:0000313" key="4">
    <source>
        <dbReference type="EMBL" id="ARU60385.1"/>
    </source>
</evidence>
<reference evidence="5" key="1">
    <citation type="submission" date="2017-05" db="EMBL/GenBank/DDBJ databases">
        <authorList>
            <person name="Sung H."/>
        </authorList>
    </citation>
    <scope>NUCLEOTIDE SEQUENCE [LARGE SCALE GENOMIC DNA]</scope>
    <source>
        <strain evidence="5">AR23208</strain>
    </source>
</reference>
<dbReference type="InterPro" id="IPR005814">
    <property type="entry name" value="Aminotrans_3"/>
</dbReference>
<dbReference type="Proteomes" id="UP000195437">
    <property type="component" value="Chromosome"/>
</dbReference>
<evidence type="ECO:0000256" key="1">
    <source>
        <dbReference type="ARBA" id="ARBA00001933"/>
    </source>
</evidence>
<gene>
    <name evidence="4" type="ORF">CBW65_04370</name>
</gene>
<dbReference type="GO" id="GO:0008483">
    <property type="term" value="F:transaminase activity"/>
    <property type="evidence" value="ECO:0007669"/>
    <property type="project" value="InterPro"/>
</dbReference>
<comment type="similarity">
    <text evidence="3">Belongs to the class-III pyridoxal-phosphate-dependent aminotransferase family.</text>
</comment>
<name>A0A1Y0ILJ4_9BACL</name>
<dbReference type="InterPro" id="IPR049704">
    <property type="entry name" value="Aminotrans_3_PPA_site"/>
</dbReference>
<dbReference type="RefSeq" id="WP_087455776.1">
    <property type="nucleotide sequence ID" value="NZ_CP021434.1"/>
</dbReference>
<evidence type="ECO:0000313" key="5">
    <source>
        <dbReference type="Proteomes" id="UP000195437"/>
    </source>
</evidence>
<accession>A0A1Y0ILJ4</accession>
<evidence type="ECO:0008006" key="6">
    <source>
        <dbReference type="Google" id="ProtNLM"/>
    </source>
</evidence>
<dbReference type="Gene3D" id="3.40.640.10">
    <property type="entry name" value="Type I PLP-dependent aspartate aminotransferase-like (Major domain)"/>
    <property type="match status" value="1"/>
</dbReference>
<dbReference type="PANTHER" id="PTHR43713">
    <property type="entry name" value="GLUTAMATE-1-SEMIALDEHYDE 2,1-AMINOMUTASE"/>
    <property type="match status" value="1"/>
</dbReference>
<dbReference type="SUPFAM" id="SSF53383">
    <property type="entry name" value="PLP-dependent transferases"/>
    <property type="match status" value="1"/>
</dbReference>
<dbReference type="Pfam" id="PF00202">
    <property type="entry name" value="Aminotran_3"/>
    <property type="match status" value="1"/>
</dbReference>